<dbReference type="Proteomes" id="UP001610335">
    <property type="component" value="Unassembled WGS sequence"/>
</dbReference>
<comment type="caution">
    <text evidence="2">The sequence shown here is derived from an EMBL/GenBank/DDBJ whole genome shotgun (WGS) entry which is preliminary data.</text>
</comment>
<dbReference type="Gene3D" id="3.80.10.10">
    <property type="entry name" value="Ribonuclease Inhibitor"/>
    <property type="match status" value="1"/>
</dbReference>
<name>A0ABR4HC67_9EURO</name>
<evidence type="ECO:0000313" key="2">
    <source>
        <dbReference type="EMBL" id="KAL2813051.1"/>
    </source>
</evidence>
<feature type="region of interest" description="Disordered" evidence="1">
    <location>
        <begin position="333"/>
        <end position="352"/>
    </location>
</feature>
<dbReference type="Pfam" id="PF13516">
    <property type="entry name" value="LRR_6"/>
    <property type="match status" value="2"/>
</dbReference>
<dbReference type="EMBL" id="JBFXLS010000154">
    <property type="protein sequence ID" value="KAL2813051.1"/>
    <property type="molecule type" value="Genomic_DNA"/>
</dbReference>
<dbReference type="PROSITE" id="PS51450">
    <property type="entry name" value="LRR"/>
    <property type="match status" value="1"/>
</dbReference>
<feature type="region of interest" description="Disordered" evidence="1">
    <location>
        <begin position="204"/>
        <end position="226"/>
    </location>
</feature>
<feature type="compositionally biased region" description="Basic residues" evidence="1">
    <location>
        <begin position="209"/>
        <end position="220"/>
    </location>
</feature>
<accession>A0ABR4HC67</accession>
<organism evidence="2 3">
    <name type="scientific">Aspergillus cavernicola</name>
    <dbReference type="NCBI Taxonomy" id="176166"/>
    <lineage>
        <taxon>Eukaryota</taxon>
        <taxon>Fungi</taxon>
        <taxon>Dikarya</taxon>
        <taxon>Ascomycota</taxon>
        <taxon>Pezizomycotina</taxon>
        <taxon>Eurotiomycetes</taxon>
        <taxon>Eurotiomycetidae</taxon>
        <taxon>Eurotiales</taxon>
        <taxon>Aspergillaceae</taxon>
        <taxon>Aspergillus</taxon>
        <taxon>Aspergillus subgen. Nidulantes</taxon>
    </lineage>
</organism>
<sequence length="594" mass="66300">MGKLTYSARKNSGIKAGQAVSKDLKKRIPPGIGSKAAARDPVLEIYLDGKCLTDEGFAQFIDNLLECIRYRDEQHPVGLAKVTEFQLKGNNLTVKSLSKLGEVIVNSTGDLRELDLSNNDITVVSAEDKAIWKAFLESFQNCYMLKKLDISGNPIGPAGLEILARVYIKSDLEYVEGDAGAIIEEQLGFVEEVSALKIAGKENESPRAVRSKKSPNKGKAAKQSGASTAVSASKSITTNDLRKYACTRGLRSIPYFILSDISIKNSSAVHLSRMLATQRASKYLLGYLPPGKSSAIPGSAEDGKSLLWQPNEGLVQYAQRLLDVTEQISEVKAKAQAESDNEDANDDEESQRKLQSKLALEYTRLTKRVRIESLKQEGVHASDIAITALKMFVLSRALLLEDEDRPVDYDPFDGDTFLLEDFTPEELAQQNDEPSFHISSAEFLNDPRYTFVSTFPPGPFHPEAAMFNEEFPALEAARQKKASKSVAFESENEFIHPQLQPGRSSGKGMYRPSLVHKKRKLSWRYDLPFEAWRKIIAYAVGADGILDKEQHERIIHYATDWDAIEYELTIKGAEDHQQIWKFLETVRCFTYTPN</sequence>
<evidence type="ECO:0008006" key="4">
    <source>
        <dbReference type="Google" id="ProtNLM"/>
    </source>
</evidence>
<proteinExistence type="predicted"/>
<feature type="compositionally biased region" description="Acidic residues" evidence="1">
    <location>
        <begin position="339"/>
        <end position="349"/>
    </location>
</feature>
<dbReference type="InterPro" id="IPR032675">
    <property type="entry name" value="LRR_dom_sf"/>
</dbReference>
<reference evidence="2 3" key="1">
    <citation type="submission" date="2024-07" db="EMBL/GenBank/DDBJ databases">
        <title>Section-level genome sequencing and comparative genomics of Aspergillus sections Usti and Cavernicolus.</title>
        <authorList>
            <consortium name="Lawrence Berkeley National Laboratory"/>
            <person name="Nybo J.L."/>
            <person name="Vesth T.C."/>
            <person name="Theobald S."/>
            <person name="Frisvad J.C."/>
            <person name="Larsen T.O."/>
            <person name="Kjaerboelling I."/>
            <person name="Rothschild-Mancinelli K."/>
            <person name="Lyhne E.K."/>
            <person name="Kogle M.E."/>
            <person name="Barry K."/>
            <person name="Clum A."/>
            <person name="Na H."/>
            <person name="Ledsgaard L."/>
            <person name="Lin J."/>
            <person name="Lipzen A."/>
            <person name="Kuo A."/>
            <person name="Riley R."/>
            <person name="Mondo S."/>
            <person name="LaButti K."/>
            <person name="Haridas S."/>
            <person name="Pangalinan J."/>
            <person name="Salamov A.A."/>
            <person name="Simmons B.A."/>
            <person name="Magnuson J.K."/>
            <person name="Chen J."/>
            <person name="Drula E."/>
            <person name="Henrissat B."/>
            <person name="Wiebenga A."/>
            <person name="Lubbers R.J."/>
            <person name="Gomes A.C."/>
            <person name="Makela M.R."/>
            <person name="Stajich J."/>
            <person name="Grigoriev I.V."/>
            <person name="Mortensen U.H."/>
            <person name="De vries R.P."/>
            <person name="Baker S.E."/>
            <person name="Andersen M.R."/>
        </authorList>
    </citation>
    <scope>NUCLEOTIDE SEQUENCE [LARGE SCALE GENOMIC DNA]</scope>
    <source>
        <strain evidence="2 3">CBS 600.67</strain>
    </source>
</reference>
<evidence type="ECO:0000256" key="1">
    <source>
        <dbReference type="SAM" id="MobiDB-lite"/>
    </source>
</evidence>
<keyword evidence="3" id="KW-1185">Reference proteome</keyword>
<protein>
    <recommendedName>
        <fullName evidence="4">Leucine rich repeat protein</fullName>
    </recommendedName>
</protein>
<dbReference type="InterPro" id="IPR001611">
    <property type="entry name" value="Leu-rich_rpt"/>
</dbReference>
<evidence type="ECO:0000313" key="3">
    <source>
        <dbReference type="Proteomes" id="UP001610335"/>
    </source>
</evidence>
<gene>
    <name evidence="2" type="ORF">BDW59DRAFT_167645</name>
</gene>
<dbReference type="SUPFAM" id="SSF52047">
    <property type="entry name" value="RNI-like"/>
    <property type="match status" value="1"/>
</dbReference>